<dbReference type="PANTHER" id="PTHR43774:SF1">
    <property type="entry name" value="PEPTIDE METHIONINE SULFOXIDE REDUCTASE MSRA 2"/>
    <property type="match status" value="1"/>
</dbReference>
<keyword evidence="1 4" id="KW-0560">Oxidoreductase</keyword>
<comment type="catalytic activity">
    <reaction evidence="2 4">
        <text>L-methionyl-[protein] + [thioredoxin]-disulfide + H2O = L-methionyl-(S)-S-oxide-[protein] + [thioredoxin]-dithiol</text>
        <dbReference type="Rhea" id="RHEA:14217"/>
        <dbReference type="Rhea" id="RHEA-COMP:10698"/>
        <dbReference type="Rhea" id="RHEA-COMP:10700"/>
        <dbReference type="Rhea" id="RHEA-COMP:12313"/>
        <dbReference type="Rhea" id="RHEA-COMP:12315"/>
        <dbReference type="ChEBI" id="CHEBI:15377"/>
        <dbReference type="ChEBI" id="CHEBI:16044"/>
        <dbReference type="ChEBI" id="CHEBI:29950"/>
        <dbReference type="ChEBI" id="CHEBI:44120"/>
        <dbReference type="ChEBI" id="CHEBI:50058"/>
        <dbReference type="EC" id="1.8.4.11"/>
    </reaction>
</comment>
<evidence type="ECO:0000259" key="5">
    <source>
        <dbReference type="Pfam" id="PF01625"/>
    </source>
</evidence>
<dbReference type="NCBIfam" id="TIGR00401">
    <property type="entry name" value="msrA"/>
    <property type="match status" value="1"/>
</dbReference>
<evidence type="ECO:0000313" key="7">
    <source>
        <dbReference type="Proteomes" id="UP001595906"/>
    </source>
</evidence>
<feature type="active site" evidence="4">
    <location>
        <position position="19"/>
    </location>
</feature>
<dbReference type="SUPFAM" id="SSF55068">
    <property type="entry name" value="Peptide methionine sulfoxide reductase"/>
    <property type="match status" value="1"/>
</dbReference>
<evidence type="ECO:0000256" key="4">
    <source>
        <dbReference type="HAMAP-Rule" id="MF_01401"/>
    </source>
</evidence>
<dbReference type="HAMAP" id="MF_01401">
    <property type="entry name" value="MsrA"/>
    <property type="match status" value="1"/>
</dbReference>
<organism evidence="6 7">
    <name type="scientific">Parasediminibacterium paludis</name>
    <dbReference type="NCBI Taxonomy" id="908966"/>
    <lineage>
        <taxon>Bacteria</taxon>
        <taxon>Pseudomonadati</taxon>
        <taxon>Bacteroidota</taxon>
        <taxon>Chitinophagia</taxon>
        <taxon>Chitinophagales</taxon>
        <taxon>Chitinophagaceae</taxon>
        <taxon>Parasediminibacterium</taxon>
    </lineage>
</organism>
<evidence type="ECO:0000256" key="2">
    <source>
        <dbReference type="ARBA" id="ARBA00047806"/>
    </source>
</evidence>
<dbReference type="InterPro" id="IPR002569">
    <property type="entry name" value="Met_Sox_Rdtase_MsrA_dom"/>
</dbReference>
<comment type="catalytic activity">
    <reaction evidence="3 4">
        <text>[thioredoxin]-disulfide + L-methionine + H2O = L-methionine (S)-S-oxide + [thioredoxin]-dithiol</text>
        <dbReference type="Rhea" id="RHEA:19993"/>
        <dbReference type="Rhea" id="RHEA-COMP:10698"/>
        <dbReference type="Rhea" id="RHEA-COMP:10700"/>
        <dbReference type="ChEBI" id="CHEBI:15377"/>
        <dbReference type="ChEBI" id="CHEBI:29950"/>
        <dbReference type="ChEBI" id="CHEBI:50058"/>
        <dbReference type="ChEBI" id="CHEBI:57844"/>
        <dbReference type="ChEBI" id="CHEBI:58772"/>
        <dbReference type="EC" id="1.8.4.11"/>
    </reaction>
</comment>
<dbReference type="RefSeq" id="WP_379011438.1">
    <property type="nucleotide sequence ID" value="NZ_JBHSDC010000001.1"/>
</dbReference>
<name>A0ABV8PR57_9BACT</name>
<dbReference type="PANTHER" id="PTHR43774">
    <property type="entry name" value="PEPTIDE METHIONINE SULFOXIDE REDUCTASE"/>
    <property type="match status" value="1"/>
</dbReference>
<comment type="caution">
    <text evidence="6">The sequence shown here is derived from an EMBL/GenBank/DDBJ whole genome shotgun (WGS) entry which is preliminary data.</text>
</comment>
<comment type="similarity">
    <text evidence="4">Belongs to the MsrA Met sulfoxide reductase family.</text>
</comment>
<keyword evidence="7" id="KW-1185">Reference proteome</keyword>
<dbReference type="Proteomes" id="UP001595906">
    <property type="component" value="Unassembled WGS sequence"/>
</dbReference>
<gene>
    <name evidence="4 6" type="primary">msrA</name>
    <name evidence="6" type="ORF">ACFOW1_00470</name>
</gene>
<feature type="domain" description="Peptide methionine sulphoxide reductase MsrA" evidence="5">
    <location>
        <begin position="14"/>
        <end position="164"/>
    </location>
</feature>
<accession>A0ABV8PR57</accession>
<dbReference type="InterPro" id="IPR036509">
    <property type="entry name" value="Met_Sox_Rdtase_MsrA_sf"/>
</dbReference>
<dbReference type="GO" id="GO:0008113">
    <property type="term" value="F:peptide-methionine (S)-S-oxide reductase activity"/>
    <property type="evidence" value="ECO:0007669"/>
    <property type="project" value="UniProtKB-EC"/>
</dbReference>
<dbReference type="Pfam" id="PF01625">
    <property type="entry name" value="PMSR"/>
    <property type="match status" value="1"/>
</dbReference>
<sequence>MNDISNDNNLEIADFGAGCFWCVEAVFQRVAGVVSVLSGYGGGHVVNPTYEQVCDKQTGHAELIRITFDNTKVRYEDLLEIFWKTHDPTTLNRQGNDVGPQYRSVIYYHSETQKLKAEQYKTELDKAGIFDKPIVTTIEPFINFYPAEAYHQDYYNNHQNQSYCYFVARPKVEKLEKYFKDKMKPEYL</sequence>
<protein>
    <recommendedName>
        <fullName evidence="4">Peptide methionine sulfoxide reductase MsrA</fullName>
        <shortName evidence="4">Protein-methionine-S-oxide reductase</shortName>
        <ecNumber evidence="4">1.8.4.11</ecNumber>
    </recommendedName>
    <alternativeName>
        <fullName evidence="4">Peptide-methionine (S)-S-oxide reductase</fullName>
        <shortName evidence="4">Peptide Met(O) reductase</shortName>
    </alternativeName>
</protein>
<proteinExistence type="inferred from homology"/>
<evidence type="ECO:0000256" key="1">
    <source>
        <dbReference type="ARBA" id="ARBA00023002"/>
    </source>
</evidence>
<reference evidence="7" key="1">
    <citation type="journal article" date="2019" name="Int. J. Syst. Evol. Microbiol.">
        <title>The Global Catalogue of Microorganisms (GCM) 10K type strain sequencing project: providing services to taxonomists for standard genome sequencing and annotation.</title>
        <authorList>
            <consortium name="The Broad Institute Genomics Platform"/>
            <consortium name="The Broad Institute Genome Sequencing Center for Infectious Disease"/>
            <person name="Wu L."/>
            <person name="Ma J."/>
        </authorList>
    </citation>
    <scope>NUCLEOTIDE SEQUENCE [LARGE SCALE GENOMIC DNA]</scope>
    <source>
        <strain evidence="7">CECT 8010</strain>
    </source>
</reference>
<evidence type="ECO:0000256" key="3">
    <source>
        <dbReference type="ARBA" id="ARBA00048782"/>
    </source>
</evidence>
<dbReference type="Gene3D" id="3.30.1060.10">
    <property type="entry name" value="Peptide methionine sulphoxide reductase MsrA"/>
    <property type="match status" value="1"/>
</dbReference>
<evidence type="ECO:0000313" key="6">
    <source>
        <dbReference type="EMBL" id="MFC4230343.1"/>
    </source>
</evidence>
<dbReference type="EMBL" id="JBHSDC010000001">
    <property type="protein sequence ID" value="MFC4230343.1"/>
    <property type="molecule type" value="Genomic_DNA"/>
</dbReference>
<dbReference type="EC" id="1.8.4.11" evidence="4"/>
<comment type="function">
    <text evidence="4">Has an important function as a repair enzyme for proteins that have been inactivated by oxidation. Catalyzes the reversible oxidation-reduction of methionine sulfoxide in proteins to methionine.</text>
</comment>